<name>A0A8S2GQ38_9BILA</name>
<dbReference type="Proteomes" id="UP000677228">
    <property type="component" value="Unassembled WGS sequence"/>
</dbReference>
<evidence type="ECO:0000313" key="3">
    <source>
        <dbReference type="EMBL" id="CAF3545838.1"/>
    </source>
</evidence>
<evidence type="ECO:0008006" key="5">
    <source>
        <dbReference type="Google" id="ProtNLM"/>
    </source>
</evidence>
<accession>A0A8S2GQ38</accession>
<dbReference type="Proteomes" id="UP000682733">
    <property type="component" value="Unassembled WGS sequence"/>
</dbReference>
<evidence type="ECO:0000313" key="4">
    <source>
        <dbReference type="Proteomes" id="UP000682733"/>
    </source>
</evidence>
<feature type="region of interest" description="Disordered" evidence="1">
    <location>
        <begin position="1"/>
        <end position="22"/>
    </location>
</feature>
<dbReference type="EMBL" id="CAJOBA010000626">
    <property type="protein sequence ID" value="CAF3545838.1"/>
    <property type="molecule type" value="Genomic_DNA"/>
</dbReference>
<evidence type="ECO:0000256" key="1">
    <source>
        <dbReference type="SAM" id="MobiDB-lite"/>
    </source>
</evidence>
<sequence length="294" mass="33152">MGSSNSKRNKKQKYISSSTHVKQSKSTRLSSTMYELICLGVGKGATAVYNNKTSSSFAIRNKTNGECVLIIDMGLGSLYSFQQYFPPNTRIKNVYISHNHTDHSGELPVYIANEAPKVTDSSSKLKIFSHKDVLQRLQQHRCHELYSATIDYFKNVCWMPCEENQMISLDENGSLCLKVARSQHNELCYGFVLYCQNKPILSFSGDSGFNQNFFHFLYTAPVILVDGRDKGTYEHAGFDEIFNFHQSSPVKDSQTVYVYHYGLENEAPSFQISAIKAIRPGDIVSLSTLQDGQD</sequence>
<evidence type="ECO:0000313" key="2">
    <source>
        <dbReference type="EMBL" id="CAF0765725.1"/>
    </source>
</evidence>
<protein>
    <recommendedName>
        <fullName evidence="5">Metallo-beta-lactamase domain-containing protein</fullName>
    </recommendedName>
</protein>
<reference evidence="3" key="1">
    <citation type="submission" date="2021-02" db="EMBL/GenBank/DDBJ databases">
        <authorList>
            <person name="Nowell W R."/>
        </authorList>
    </citation>
    <scope>NUCLEOTIDE SEQUENCE</scope>
</reference>
<dbReference type="SUPFAM" id="SSF56281">
    <property type="entry name" value="Metallo-hydrolase/oxidoreductase"/>
    <property type="match status" value="1"/>
</dbReference>
<dbReference type="Gene3D" id="3.60.15.10">
    <property type="entry name" value="Ribonuclease Z/Hydroxyacylglutathione hydrolase-like"/>
    <property type="match status" value="1"/>
</dbReference>
<proteinExistence type="predicted"/>
<dbReference type="InterPro" id="IPR036866">
    <property type="entry name" value="RibonucZ/Hydroxyglut_hydro"/>
</dbReference>
<comment type="caution">
    <text evidence="3">The sequence shown here is derived from an EMBL/GenBank/DDBJ whole genome shotgun (WGS) entry which is preliminary data.</text>
</comment>
<dbReference type="EMBL" id="CAJNOK010000626">
    <property type="protein sequence ID" value="CAF0765725.1"/>
    <property type="molecule type" value="Genomic_DNA"/>
</dbReference>
<organism evidence="3 4">
    <name type="scientific">Didymodactylos carnosus</name>
    <dbReference type="NCBI Taxonomy" id="1234261"/>
    <lineage>
        <taxon>Eukaryota</taxon>
        <taxon>Metazoa</taxon>
        <taxon>Spiralia</taxon>
        <taxon>Gnathifera</taxon>
        <taxon>Rotifera</taxon>
        <taxon>Eurotatoria</taxon>
        <taxon>Bdelloidea</taxon>
        <taxon>Philodinida</taxon>
        <taxon>Philodinidae</taxon>
        <taxon>Didymodactylos</taxon>
    </lineage>
</organism>
<gene>
    <name evidence="2" type="ORF">OVA965_LOCUS2801</name>
    <name evidence="3" type="ORF">TMI583_LOCUS2800</name>
</gene>
<dbReference type="Pfam" id="PF23023">
    <property type="entry name" value="Anti-Pycsar_Apyc1"/>
    <property type="match status" value="1"/>
</dbReference>
<dbReference type="AlphaFoldDB" id="A0A8S2GQ38"/>